<accession>A0A8T1ELY8</accession>
<dbReference type="Proteomes" id="UP000736787">
    <property type="component" value="Unassembled WGS sequence"/>
</dbReference>
<reference evidence="1" key="1">
    <citation type="submission" date="2018-10" db="EMBL/GenBank/DDBJ databases">
        <title>Effector identification in a new, highly contiguous assembly of the strawberry crown rot pathogen Phytophthora cactorum.</title>
        <authorList>
            <person name="Armitage A.D."/>
            <person name="Nellist C.F."/>
            <person name="Bates H."/>
            <person name="Vickerstaff R.J."/>
            <person name="Harrison R.J."/>
        </authorList>
    </citation>
    <scope>NUCLEOTIDE SEQUENCE</scope>
    <source>
        <strain evidence="1">4040</strain>
    </source>
</reference>
<dbReference type="AlphaFoldDB" id="A0A8T1ELY8"/>
<sequence>MMQRLLVLEQSIVSFFAHLKSPDSRIEFAGMEAKLRRPKASD</sequence>
<name>A0A8T1ELY8_9STRA</name>
<evidence type="ECO:0000313" key="1">
    <source>
        <dbReference type="EMBL" id="KAG2953609.1"/>
    </source>
</evidence>
<gene>
    <name evidence="1" type="ORF">PC117_g1890</name>
</gene>
<evidence type="ECO:0000313" key="2">
    <source>
        <dbReference type="Proteomes" id="UP000736787"/>
    </source>
</evidence>
<dbReference type="EMBL" id="RCMK01000023">
    <property type="protein sequence ID" value="KAG2953609.1"/>
    <property type="molecule type" value="Genomic_DNA"/>
</dbReference>
<comment type="caution">
    <text evidence="1">The sequence shown here is derived from an EMBL/GenBank/DDBJ whole genome shotgun (WGS) entry which is preliminary data.</text>
</comment>
<protein>
    <submittedName>
        <fullName evidence="1">Uncharacterized protein</fullName>
    </submittedName>
</protein>
<organism evidence="1 2">
    <name type="scientific">Phytophthora cactorum</name>
    <dbReference type="NCBI Taxonomy" id="29920"/>
    <lineage>
        <taxon>Eukaryota</taxon>
        <taxon>Sar</taxon>
        <taxon>Stramenopiles</taxon>
        <taxon>Oomycota</taxon>
        <taxon>Peronosporomycetes</taxon>
        <taxon>Peronosporales</taxon>
        <taxon>Peronosporaceae</taxon>
        <taxon>Phytophthora</taxon>
    </lineage>
</organism>
<proteinExistence type="predicted"/>